<feature type="chain" id="PRO_5030803468" evidence="1">
    <location>
        <begin position="22"/>
        <end position="153"/>
    </location>
</feature>
<dbReference type="EMBL" id="JABBGK010000001">
    <property type="protein sequence ID" value="NML73879.1"/>
    <property type="molecule type" value="Genomic_DNA"/>
</dbReference>
<keyword evidence="3" id="KW-1185">Reference proteome</keyword>
<dbReference type="Proteomes" id="UP000541470">
    <property type="component" value="Unassembled WGS sequence"/>
</dbReference>
<proteinExistence type="predicted"/>
<keyword evidence="1" id="KW-0732">Signal</keyword>
<gene>
    <name evidence="2" type="ORF">HHL25_07045</name>
</gene>
<evidence type="ECO:0000256" key="1">
    <source>
        <dbReference type="SAM" id="SignalP"/>
    </source>
</evidence>
<protein>
    <submittedName>
        <fullName evidence="2">Uncharacterized protein</fullName>
    </submittedName>
</protein>
<name>A0A7Y0AUV3_9HYPH</name>
<feature type="signal peptide" evidence="1">
    <location>
        <begin position="1"/>
        <end position="21"/>
    </location>
</feature>
<evidence type="ECO:0000313" key="2">
    <source>
        <dbReference type="EMBL" id="NML73879.1"/>
    </source>
</evidence>
<reference evidence="2 3" key="1">
    <citation type="submission" date="2020-04" db="EMBL/GenBank/DDBJ databases">
        <title>Rhizobium sp. S-51 isolated from soil.</title>
        <authorList>
            <person name="Dahal R.H."/>
        </authorList>
    </citation>
    <scope>NUCLEOTIDE SEQUENCE [LARGE SCALE GENOMIC DNA]</scope>
    <source>
        <strain evidence="2 3">S-51</strain>
    </source>
</reference>
<organism evidence="2 3">
    <name type="scientific">Rhizobium terricola</name>
    <dbReference type="NCBI Taxonomy" id="2728849"/>
    <lineage>
        <taxon>Bacteria</taxon>
        <taxon>Pseudomonadati</taxon>
        <taxon>Pseudomonadota</taxon>
        <taxon>Alphaproteobacteria</taxon>
        <taxon>Hyphomicrobiales</taxon>
        <taxon>Rhizobiaceae</taxon>
        <taxon>Rhizobium/Agrobacterium group</taxon>
        <taxon>Rhizobium</taxon>
    </lineage>
</organism>
<comment type="caution">
    <text evidence="2">The sequence shown here is derived from an EMBL/GenBank/DDBJ whole genome shotgun (WGS) entry which is preliminary data.</text>
</comment>
<accession>A0A7Y0AUV3</accession>
<dbReference type="AlphaFoldDB" id="A0A7Y0AUV3"/>
<dbReference type="RefSeq" id="WP_169588556.1">
    <property type="nucleotide sequence ID" value="NZ_JABBGK010000001.1"/>
</dbReference>
<evidence type="ECO:0000313" key="3">
    <source>
        <dbReference type="Proteomes" id="UP000541470"/>
    </source>
</evidence>
<sequence>MKRILSAATVLLCLGTLSAMAEDRRHVYKDVAGKTFEGPWWDTLAYCAGRLKVLGEWAETAKRPDAQAVKDAMNIHFALAVNRLMVDRGIPQQEALDTAGEVARGAIDSQRSAVFTYMATRTMDQEFENKVMICDTHLRAYAQEFPGDFKASN</sequence>